<feature type="transmembrane region" description="Helical" evidence="1">
    <location>
        <begin position="514"/>
        <end position="534"/>
    </location>
</feature>
<keyword evidence="2" id="KW-0732">Signal</keyword>
<evidence type="ECO:0000256" key="2">
    <source>
        <dbReference type="SAM" id="SignalP"/>
    </source>
</evidence>
<dbReference type="InParanoid" id="A0A1Y2DN59"/>
<dbReference type="GeneID" id="63774819"/>
<protein>
    <submittedName>
        <fullName evidence="3">ASST-domain-containing protein</fullName>
    </submittedName>
</protein>
<sequence length="551" mass="61504">MRTYSCAFALLLGAVAPSHQTNPSWYDQGLLGAYPSREYHSFHLPSPRLHVLEASDHCDQSYVFIEPRGNSVSDPGPMILEANGDLIYMEAKFGEAMDFRPQVYKGETYLTFWSGTDDGTHGHGSYYMLDSSYEVKYIINPANGLEGDLHEFTITADGTALMTIYEITPANLSTVGGPPEGWIHDSIFQEMDIETGELIFEWRASQYYRVDESFDRPNGKGKSQDHAWDFFHINSIDKDADGNYYISSRYMHTVTCLSPEGKILWKLGGQHSDFTDLSDGAASNFSWQHHVRWHENNTLTIFDNGAYSKYERTADYSRGLHVQLDLDHMTTTLLVAYVNPMHILSGSQGSVQFLDNGNVFVGWGYNAAYTEFSRDGKVLCDIHFGASAYFNTGYIKSYRAFRGHWVGTPNTKPDIARRDDGVYVSWNGATEVDAWKLQSAGHADAQDGDFSDVEIIKKNGFETKFLPEDIVGNFLRVVALGSNGEALGLSKVLDRGAGRIVEGIFEPIQDRDFVALQLLLGLLVFASFGFVVCARTTREPAVQLPDASQAI</sequence>
<dbReference type="Pfam" id="PF14269">
    <property type="entry name" value="Arylsulfotran_2"/>
    <property type="match status" value="1"/>
</dbReference>
<evidence type="ECO:0000313" key="3">
    <source>
        <dbReference type="EMBL" id="ORY60609.1"/>
    </source>
</evidence>
<name>A0A1Y2DN59_9PEZI</name>
<keyword evidence="1" id="KW-0812">Transmembrane</keyword>
<keyword evidence="1" id="KW-0472">Membrane</keyword>
<organism evidence="3 4">
    <name type="scientific">Pseudomassariella vexata</name>
    <dbReference type="NCBI Taxonomy" id="1141098"/>
    <lineage>
        <taxon>Eukaryota</taxon>
        <taxon>Fungi</taxon>
        <taxon>Dikarya</taxon>
        <taxon>Ascomycota</taxon>
        <taxon>Pezizomycotina</taxon>
        <taxon>Sordariomycetes</taxon>
        <taxon>Xylariomycetidae</taxon>
        <taxon>Amphisphaeriales</taxon>
        <taxon>Pseudomassariaceae</taxon>
        <taxon>Pseudomassariella</taxon>
    </lineage>
</organism>
<gene>
    <name evidence="3" type="ORF">BCR38DRAFT_411749</name>
</gene>
<dbReference type="InterPro" id="IPR011042">
    <property type="entry name" value="6-blade_b-propeller_TolB-like"/>
</dbReference>
<dbReference type="Gene3D" id="2.120.10.30">
    <property type="entry name" value="TolB, C-terminal domain"/>
    <property type="match status" value="1"/>
</dbReference>
<feature type="signal peptide" evidence="2">
    <location>
        <begin position="1"/>
        <end position="20"/>
    </location>
</feature>
<accession>A0A1Y2DN59</accession>
<evidence type="ECO:0000256" key="1">
    <source>
        <dbReference type="SAM" id="Phobius"/>
    </source>
</evidence>
<dbReference type="RefSeq" id="XP_040712836.1">
    <property type="nucleotide sequence ID" value="XM_040858607.1"/>
</dbReference>
<keyword evidence="4" id="KW-1185">Reference proteome</keyword>
<proteinExistence type="predicted"/>
<dbReference type="PANTHER" id="PTHR35340:SF5">
    <property type="entry name" value="ASST-DOMAIN-CONTAINING PROTEIN"/>
    <property type="match status" value="1"/>
</dbReference>
<dbReference type="STRING" id="1141098.A0A1Y2DN59"/>
<keyword evidence="1" id="KW-1133">Transmembrane helix</keyword>
<dbReference type="InterPro" id="IPR053143">
    <property type="entry name" value="Arylsulfate_ST"/>
</dbReference>
<comment type="caution">
    <text evidence="3">The sequence shown here is derived from an EMBL/GenBank/DDBJ whole genome shotgun (WGS) entry which is preliminary data.</text>
</comment>
<dbReference type="Proteomes" id="UP000193689">
    <property type="component" value="Unassembled WGS sequence"/>
</dbReference>
<dbReference type="OrthoDB" id="5427350at2759"/>
<reference evidence="3 4" key="1">
    <citation type="submission" date="2016-07" db="EMBL/GenBank/DDBJ databases">
        <title>Pervasive Adenine N6-methylation of Active Genes in Fungi.</title>
        <authorList>
            <consortium name="DOE Joint Genome Institute"/>
            <person name="Mondo S.J."/>
            <person name="Dannebaum R.O."/>
            <person name="Kuo R.C."/>
            <person name="Labutti K."/>
            <person name="Haridas S."/>
            <person name="Kuo A."/>
            <person name="Salamov A."/>
            <person name="Ahrendt S.R."/>
            <person name="Lipzen A."/>
            <person name="Sullivan W."/>
            <person name="Andreopoulos W.B."/>
            <person name="Clum A."/>
            <person name="Lindquist E."/>
            <person name="Daum C."/>
            <person name="Ramamoorthy G.K."/>
            <person name="Gryganskyi A."/>
            <person name="Culley D."/>
            <person name="Magnuson J.K."/>
            <person name="James T.Y."/>
            <person name="O'Malley M.A."/>
            <person name="Stajich J.E."/>
            <person name="Spatafora J.W."/>
            <person name="Visel A."/>
            <person name="Grigoriev I.V."/>
        </authorList>
    </citation>
    <scope>NUCLEOTIDE SEQUENCE [LARGE SCALE GENOMIC DNA]</scope>
    <source>
        <strain evidence="3 4">CBS 129021</strain>
    </source>
</reference>
<feature type="chain" id="PRO_5012734137" evidence="2">
    <location>
        <begin position="21"/>
        <end position="551"/>
    </location>
</feature>
<dbReference type="AlphaFoldDB" id="A0A1Y2DN59"/>
<dbReference type="SUPFAM" id="SSF63829">
    <property type="entry name" value="Calcium-dependent phosphotriesterase"/>
    <property type="match status" value="1"/>
</dbReference>
<dbReference type="InterPro" id="IPR039535">
    <property type="entry name" value="ASST-like"/>
</dbReference>
<evidence type="ECO:0000313" key="4">
    <source>
        <dbReference type="Proteomes" id="UP000193689"/>
    </source>
</evidence>
<dbReference type="PANTHER" id="PTHR35340">
    <property type="entry name" value="PQQ ENZYME REPEAT PROTEIN-RELATED"/>
    <property type="match status" value="1"/>
</dbReference>
<dbReference type="EMBL" id="MCFJ01000011">
    <property type="protein sequence ID" value="ORY60609.1"/>
    <property type="molecule type" value="Genomic_DNA"/>
</dbReference>